<evidence type="ECO:0000313" key="1">
    <source>
        <dbReference type="EMBL" id="TWL20961.1"/>
    </source>
</evidence>
<dbReference type="Proteomes" id="UP000435910">
    <property type="component" value="Unassembled WGS sequence"/>
</dbReference>
<dbReference type="EMBL" id="NILC01000033">
    <property type="protein sequence ID" value="TWL20961.1"/>
    <property type="molecule type" value="Genomic_DNA"/>
</dbReference>
<dbReference type="AlphaFoldDB" id="A0A8B5Y697"/>
<gene>
    <name evidence="1" type="ORF">CHCC16736_2245</name>
</gene>
<reference evidence="1 2" key="1">
    <citation type="submission" date="2019-06" db="EMBL/GenBank/DDBJ databases">
        <title>Genome sequence analysis of &gt;100 Bacillus licheniformis strains suggests intrinsic resistance to this species.</title>
        <authorList>
            <person name="Wels M."/>
            <person name="Siezen R.J."/>
            <person name="Johansen E."/>
            <person name="Stuer-Lauridsen B."/>
            <person name="Bjerre K."/>
            <person name="Nielsen B.K.K."/>
        </authorList>
    </citation>
    <scope>NUCLEOTIDE SEQUENCE [LARGE SCALE GENOMIC DNA]</scope>
    <source>
        <strain evidence="1 2">BAC-16736</strain>
    </source>
</reference>
<comment type="caution">
    <text evidence="1">The sequence shown here is derived from an EMBL/GenBank/DDBJ whole genome shotgun (WGS) entry which is preliminary data.</text>
</comment>
<organism evidence="1 2">
    <name type="scientific">Bacillus licheniformis</name>
    <dbReference type="NCBI Taxonomy" id="1402"/>
    <lineage>
        <taxon>Bacteria</taxon>
        <taxon>Bacillati</taxon>
        <taxon>Bacillota</taxon>
        <taxon>Bacilli</taxon>
        <taxon>Bacillales</taxon>
        <taxon>Bacillaceae</taxon>
        <taxon>Bacillus</taxon>
    </lineage>
</organism>
<evidence type="ECO:0000313" key="2">
    <source>
        <dbReference type="Proteomes" id="UP000435910"/>
    </source>
</evidence>
<protein>
    <submittedName>
        <fullName evidence="1">Uncharacterized protein</fullName>
    </submittedName>
</protein>
<name>A0A8B5Y697_BACLI</name>
<proteinExistence type="predicted"/>
<sequence>MSLRPFTNEDDGGNGKRVTFISNKTGKRCAGCIPFFSGSTFG</sequence>
<accession>A0A8B5Y697</accession>